<accession>A0A919NGD8</accession>
<evidence type="ECO:0000313" key="2">
    <source>
        <dbReference type="EMBL" id="GIF18100.1"/>
    </source>
</evidence>
<organism evidence="2 3">
    <name type="scientific">Paractinoplanes tereljensis</name>
    <dbReference type="NCBI Taxonomy" id="571912"/>
    <lineage>
        <taxon>Bacteria</taxon>
        <taxon>Bacillati</taxon>
        <taxon>Actinomycetota</taxon>
        <taxon>Actinomycetes</taxon>
        <taxon>Micromonosporales</taxon>
        <taxon>Micromonosporaceae</taxon>
        <taxon>Paractinoplanes</taxon>
    </lineage>
</organism>
<sequence length="245" mass="25833">MAALTFSLAVATAPANAFGADGDDLIDYQTFSGASKTLDRNGTADIITSSGSMRQRILRLSAGGFRQAGSAWDKQKVDLTDSFESTFKVYLHHGAPGADGIAFLVQTEGPRALGGWGGGLGYRGIKKSVAVEFDTFQNSPDPNSNHLAVVLGGDADTHHSIAEPSIPLYGRPFQARVSYDAFTNDIRVYVKSLRAGSEEQLALKDNVDLAGEVGDFSAWVGFTAATGSALSKQDIYSWSVQGSAG</sequence>
<dbReference type="InterPro" id="IPR056573">
    <property type="entry name" value="Lectin_L-type_dom"/>
</dbReference>
<dbReference type="RefSeq" id="WP_203798858.1">
    <property type="nucleotide sequence ID" value="NZ_BOMY01000002.1"/>
</dbReference>
<dbReference type="InterPro" id="IPR013320">
    <property type="entry name" value="ConA-like_dom_sf"/>
</dbReference>
<proteinExistence type="predicted"/>
<name>A0A919NGD8_9ACTN</name>
<dbReference type="PANTHER" id="PTHR32401">
    <property type="entry name" value="CONCANAVALIN A-LIKE LECTIN FAMILY PROTEIN"/>
    <property type="match status" value="1"/>
</dbReference>
<dbReference type="CDD" id="cd01951">
    <property type="entry name" value="lectin_L-type"/>
    <property type="match status" value="1"/>
</dbReference>
<dbReference type="Proteomes" id="UP000623608">
    <property type="component" value="Unassembled WGS sequence"/>
</dbReference>
<dbReference type="Gene3D" id="2.60.120.200">
    <property type="match status" value="1"/>
</dbReference>
<dbReference type="InterPro" id="IPR019825">
    <property type="entry name" value="Lectin_legB_Mn/Ca_BS"/>
</dbReference>
<protein>
    <recommendedName>
        <fullName evidence="4">Legume lectin domain-containing protein</fullName>
    </recommendedName>
</protein>
<feature type="signal peptide" evidence="1">
    <location>
        <begin position="1"/>
        <end position="19"/>
    </location>
</feature>
<dbReference type="Pfam" id="PF18483">
    <property type="entry name" value="Lectin_L-type_dom"/>
    <property type="match status" value="1"/>
</dbReference>
<reference evidence="2" key="1">
    <citation type="submission" date="2021-01" db="EMBL/GenBank/DDBJ databases">
        <title>Whole genome shotgun sequence of Actinoplanes tereljensis NBRC 105297.</title>
        <authorList>
            <person name="Komaki H."/>
            <person name="Tamura T."/>
        </authorList>
    </citation>
    <scope>NUCLEOTIDE SEQUENCE</scope>
    <source>
        <strain evidence="2">NBRC 105297</strain>
    </source>
</reference>
<dbReference type="PANTHER" id="PTHR32401:SF48">
    <property type="entry name" value="LEGUME LECTIN DOMAIN-CONTAINING PROTEIN"/>
    <property type="match status" value="1"/>
</dbReference>
<evidence type="ECO:0000313" key="3">
    <source>
        <dbReference type="Proteomes" id="UP000623608"/>
    </source>
</evidence>
<evidence type="ECO:0000256" key="1">
    <source>
        <dbReference type="SAM" id="SignalP"/>
    </source>
</evidence>
<dbReference type="PROSITE" id="PS00307">
    <property type="entry name" value="LECTIN_LEGUME_BETA"/>
    <property type="match status" value="1"/>
</dbReference>
<dbReference type="InterPro" id="IPR050258">
    <property type="entry name" value="Leguminous_Lectin"/>
</dbReference>
<comment type="caution">
    <text evidence="2">The sequence shown here is derived from an EMBL/GenBank/DDBJ whole genome shotgun (WGS) entry which is preliminary data.</text>
</comment>
<feature type="chain" id="PRO_5037323439" description="Legume lectin domain-containing protein" evidence="1">
    <location>
        <begin position="20"/>
        <end position="245"/>
    </location>
</feature>
<gene>
    <name evidence="2" type="ORF">Ate02nite_08300</name>
</gene>
<dbReference type="AlphaFoldDB" id="A0A919NGD8"/>
<keyword evidence="1" id="KW-0732">Signal</keyword>
<keyword evidence="3" id="KW-1185">Reference proteome</keyword>
<dbReference type="SUPFAM" id="SSF49899">
    <property type="entry name" value="Concanavalin A-like lectins/glucanases"/>
    <property type="match status" value="1"/>
</dbReference>
<dbReference type="EMBL" id="BOMY01000002">
    <property type="protein sequence ID" value="GIF18100.1"/>
    <property type="molecule type" value="Genomic_DNA"/>
</dbReference>
<evidence type="ECO:0008006" key="4">
    <source>
        <dbReference type="Google" id="ProtNLM"/>
    </source>
</evidence>